<accession>A0A402CQL6</accession>
<dbReference type="KEGG" id="ccot:CCAX7_47020"/>
<dbReference type="InterPro" id="IPR036265">
    <property type="entry name" value="HIT-like_sf"/>
</dbReference>
<organism evidence="1 2">
    <name type="scientific">Capsulimonas corticalis</name>
    <dbReference type="NCBI Taxonomy" id="2219043"/>
    <lineage>
        <taxon>Bacteria</taxon>
        <taxon>Bacillati</taxon>
        <taxon>Armatimonadota</taxon>
        <taxon>Armatimonadia</taxon>
        <taxon>Capsulimonadales</taxon>
        <taxon>Capsulimonadaceae</taxon>
        <taxon>Capsulimonas</taxon>
    </lineage>
</organism>
<dbReference type="SUPFAM" id="SSF54197">
    <property type="entry name" value="HIT-like"/>
    <property type="match status" value="1"/>
</dbReference>
<evidence type="ECO:0000313" key="2">
    <source>
        <dbReference type="Proteomes" id="UP000287394"/>
    </source>
</evidence>
<dbReference type="CDD" id="cd01276">
    <property type="entry name" value="PKCI_related"/>
    <property type="match status" value="1"/>
</dbReference>
<dbReference type="PROSITE" id="PS00892">
    <property type="entry name" value="HIT_1"/>
    <property type="match status" value="1"/>
</dbReference>
<keyword evidence="2" id="KW-1185">Reference proteome</keyword>
<dbReference type="Proteomes" id="UP000287394">
    <property type="component" value="Chromosome"/>
</dbReference>
<dbReference type="InterPro" id="IPR011146">
    <property type="entry name" value="HIT-like"/>
</dbReference>
<dbReference type="PANTHER" id="PTHR23089">
    <property type="entry name" value="HISTIDINE TRIAD HIT PROTEIN"/>
    <property type="match status" value="1"/>
</dbReference>
<dbReference type="InterPro" id="IPR001310">
    <property type="entry name" value="Histidine_triad_HIT"/>
</dbReference>
<protein>
    <submittedName>
        <fullName evidence="1">Histidine triad nucleotide-binding protein</fullName>
    </submittedName>
</protein>
<dbReference type="InterPro" id="IPR019808">
    <property type="entry name" value="Histidine_triad_CS"/>
</dbReference>
<gene>
    <name evidence="1" type="ORF">CCAX7_47020</name>
</gene>
<dbReference type="AlphaFoldDB" id="A0A402CQL6"/>
<dbReference type="RefSeq" id="WP_119319641.1">
    <property type="nucleotide sequence ID" value="NZ_AP025739.1"/>
</dbReference>
<evidence type="ECO:0000313" key="1">
    <source>
        <dbReference type="EMBL" id="BDI32651.1"/>
    </source>
</evidence>
<dbReference type="PROSITE" id="PS51084">
    <property type="entry name" value="HIT_2"/>
    <property type="match status" value="1"/>
</dbReference>
<dbReference type="Pfam" id="PF01230">
    <property type="entry name" value="HIT"/>
    <property type="match status" value="1"/>
</dbReference>
<dbReference type="OrthoDB" id="9784774at2"/>
<proteinExistence type="predicted"/>
<dbReference type="EMBL" id="AP025739">
    <property type="protein sequence ID" value="BDI32651.1"/>
    <property type="molecule type" value="Genomic_DNA"/>
</dbReference>
<reference evidence="1 2" key="1">
    <citation type="journal article" date="2019" name="Int. J. Syst. Evol. Microbiol.">
        <title>Capsulimonas corticalis gen. nov., sp. nov., an aerobic capsulated bacterium, of a novel bacterial order, Capsulimonadales ord. nov., of the class Armatimonadia of the phylum Armatimonadetes.</title>
        <authorList>
            <person name="Li J."/>
            <person name="Kudo C."/>
            <person name="Tonouchi A."/>
        </authorList>
    </citation>
    <scope>NUCLEOTIDE SEQUENCE [LARGE SCALE GENOMIC DNA]</scope>
    <source>
        <strain evidence="1 2">AX-7</strain>
    </source>
</reference>
<dbReference type="GO" id="GO:0003824">
    <property type="term" value="F:catalytic activity"/>
    <property type="evidence" value="ECO:0007669"/>
    <property type="project" value="InterPro"/>
</dbReference>
<sequence length="113" mass="12199">MSDSIFTKIIKREIPATIVYEDDKVIAFNDIHPSAPVHILVVPKKPIVNLLDAAPEDAPLLGYLLEAAARIARDAGIGESGFRIIINNGKDGGQTVDHLHVHILGGKTLPITF</sequence>
<dbReference type="FunCoup" id="A0A402CQL6">
    <property type="interactions" value="438"/>
</dbReference>
<dbReference type="PRINTS" id="PR00332">
    <property type="entry name" value="HISTRIAD"/>
</dbReference>
<name>A0A402CQL6_9BACT</name>
<dbReference type="Gene3D" id="3.30.428.10">
    <property type="entry name" value="HIT-like"/>
    <property type="match status" value="1"/>
</dbReference>